<name>A0ABD0TSP4_LOXSC</name>
<dbReference type="Proteomes" id="UP001549921">
    <property type="component" value="Unassembled WGS sequence"/>
</dbReference>
<organism evidence="10 11">
    <name type="scientific">Loxostege sticticalis</name>
    <name type="common">Beet webworm moth</name>
    <dbReference type="NCBI Taxonomy" id="481309"/>
    <lineage>
        <taxon>Eukaryota</taxon>
        <taxon>Metazoa</taxon>
        <taxon>Ecdysozoa</taxon>
        <taxon>Arthropoda</taxon>
        <taxon>Hexapoda</taxon>
        <taxon>Insecta</taxon>
        <taxon>Pterygota</taxon>
        <taxon>Neoptera</taxon>
        <taxon>Endopterygota</taxon>
        <taxon>Lepidoptera</taxon>
        <taxon>Glossata</taxon>
        <taxon>Ditrysia</taxon>
        <taxon>Pyraloidea</taxon>
        <taxon>Crambidae</taxon>
        <taxon>Pyraustinae</taxon>
        <taxon>Loxostege</taxon>
    </lineage>
</organism>
<evidence type="ECO:0000256" key="3">
    <source>
        <dbReference type="ARBA" id="ARBA00006206"/>
    </source>
</evidence>
<keyword evidence="5" id="KW-0413">Isomerase</keyword>
<evidence type="ECO:0000256" key="8">
    <source>
        <dbReference type="ARBA" id="ARBA00045743"/>
    </source>
</evidence>
<dbReference type="AlphaFoldDB" id="A0ABD0TSP4"/>
<dbReference type="InterPro" id="IPR011013">
    <property type="entry name" value="Gal_mutarotase_sf_dom"/>
</dbReference>
<dbReference type="GO" id="GO:0004034">
    <property type="term" value="F:aldose 1-epimerase activity"/>
    <property type="evidence" value="ECO:0007669"/>
    <property type="project" value="UniProtKB-EC"/>
</dbReference>
<evidence type="ECO:0000313" key="10">
    <source>
        <dbReference type="EMBL" id="KAL0852384.1"/>
    </source>
</evidence>
<dbReference type="InterPro" id="IPR014718">
    <property type="entry name" value="GH-type_carb-bd"/>
</dbReference>
<evidence type="ECO:0000256" key="6">
    <source>
        <dbReference type="ARBA" id="ARBA00023277"/>
    </source>
</evidence>
<dbReference type="PANTHER" id="PTHR10091:SF0">
    <property type="entry name" value="GALACTOSE MUTAROTASE"/>
    <property type="match status" value="1"/>
</dbReference>
<comment type="caution">
    <text evidence="10">The sequence shown here is derived from an EMBL/GenBank/DDBJ whole genome shotgun (WGS) entry which is preliminary data.</text>
</comment>
<comment type="pathway">
    <text evidence="2">Carbohydrate metabolism; galactose metabolism.</text>
</comment>
<feature type="compositionally biased region" description="Basic and acidic residues" evidence="9">
    <location>
        <begin position="8"/>
        <end position="31"/>
    </location>
</feature>
<evidence type="ECO:0000256" key="4">
    <source>
        <dbReference type="ARBA" id="ARBA00021023"/>
    </source>
</evidence>
<keyword evidence="6" id="KW-0119">Carbohydrate metabolism</keyword>
<sequence length="472" mass="52472">MADEEDDKASGDGSVKKPEAPPEPEPPKIPDVELICDGFGFMPKTAQTTKRSSSVFDKTNKVVKEMSMPDAEQKGSPCGSSTNIDIVRRYTWKTKNRMIVQVITYGATITSIQVPDRKGVPDDVIAGFDTLEEYFQPRNPYFGATIGRYANYIREATAVVRPSGRMYMLSSNKGHHHYNGGYVGFDKVNWRSYVNGNKVIMSHVSDRFNEGYPGALMAQVTFEATCDNTLKIEMRCTTSEPTIVNLSNTPYFNLAGHHAGCETMYDHIFTINADKYTVADEEGLVTGEKKVVGGTPYDFRVPRVLRAMIPKIPLGGYDVNFCVTQGTEQDLTFQARALHPLTGRVLEVYSNQPGMQFYTGNLLPDPDKIIEGGEEEEEDKGEDESESDSEESSAKGEEEVEEGSEGKASFGYVPLVGKEGTLYKKHGLFCLMPQNFPDAINHKNFPNSVLNPGEVYVHKIQYKFGLLLGRYV</sequence>
<protein>
    <recommendedName>
        <fullName evidence="4">Galactose mutarotase</fullName>
    </recommendedName>
    <alternativeName>
        <fullName evidence="7">Aldose 1-epimerase</fullName>
    </alternativeName>
</protein>
<proteinExistence type="inferred from homology"/>
<dbReference type="InterPro" id="IPR008183">
    <property type="entry name" value="Aldose_1/G6P_1-epimerase"/>
</dbReference>
<evidence type="ECO:0000256" key="5">
    <source>
        <dbReference type="ARBA" id="ARBA00023235"/>
    </source>
</evidence>
<dbReference type="CDD" id="cd09019">
    <property type="entry name" value="galactose_mutarotase_like"/>
    <property type="match status" value="1"/>
</dbReference>
<dbReference type="InterPro" id="IPR047215">
    <property type="entry name" value="Galactose_mutarotase-like"/>
</dbReference>
<dbReference type="EMBL" id="JBEDNZ010000001">
    <property type="protein sequence ID" value="KAL0852384.1"/>
    <property type="molecule type" value="Genomic_DNA"/>
</dbReference>
<evidence type="ECO:0000256" key="2">
    <source>
        <dbReference type="ARBA" id="ARBA00004947"/>
    </source>
</evidence>
<dbReference type="PANTHER" id="PTHR10091">
    <property type="entry name" value="ALDOSE-1-EPIMERASE"/>
    <property type="match status" value="1"/>
</dbReference>
<evidence type="ECO:0000256" key="1">
    <source>
        <dbReference type="ARBA" id="ARBA00001712"/>
    </source>
</evidence>
<gene>
    <name evidence="10" type="ORF">ABMA28_000580</name>
</gene>
<reference evidence="10 11" key="1">
    <citation type="submission" date="2024-06" db="EMBL/GenBank/DDBJ databases">
        <title>A chromosome-level genome assembly of beet webworm, Loxostege sticticalis.</title>
        <authorList>
            <person name="Zhang Y."/>
        </authorList>
    </citation>
    <scope>NUCLEOTIDE SEQUENCE [LARGE SCALE GENOMIC DNA]</scope>
    <source>
        <strain evidence="10">AQ028</strain>
        <tissue evidence="10">Male pupae</tissue>
    </source>
</reference>
<dbReference type="Pfam" id="PF01263">
    <property type="entry name" value="Aldose_epim"/>
    <property type="match status" value="1"/>
</dbReference>
<evidence type="ECO:0000256" key="7">
    <source>
        <dbReference type="ARBA" id="ARBA00032729"/>
    </source>
</evidence>
<evidence type="ECO:0000313" key="11">
    <source>
        <dbReference type="Proteomes" id="UP001549921"/>
    </source>
</evidence>
<feature type="region of interest" description="Disordered" evidence="9">
    <location>
        <begin position="1"/>
        <end position="31"/>
    </location>
</feature>
<comment type="catalytic activity">
    <reaction evidence="1">
        <text>alpha-D-galactose = beta-D-galactose</text>
        <dbReference type="Rhea" id="RHEA:28675"/>
        <dbReference type="ChEBI" id="CHEBI:27667"/>
        <dbReference type="ChEBI" id="CHEBI:28061"/>
        <dbReference type="EC" id="5.1.3.3"/>
    </reaction>
    <physiologicalReaction direction="right-to-left" evidence="1">
        <dbReference type="Rhea" id="RHEA:28677"/>
    </physiologicalReaction>
</comment>
<dbReference type="Gene3D" id="2.70.98.10">
    <property type="match status" value="1"/>
</dbReference>
<feature type="compositionally biased region" description="Acidic residues" evidence="9">
    <location>
        <begin position="374"/>
        <end position="391"/>
    </location>
</feature>
<dbReference type="SUPFAM" id="SSF74650">
    <property type="entry name" value="Galactose mutarotase-like"/>
    <property type="match status" value="1"/>
</dbReference>
<accession>A0ABD0TSP4</accession>
<comment type="function">
    <text evidence="8">Mutarotase that catalyzes the interconversion of beta-D-galactose and alpha-D-galactose during galactose metabolism. Beta-D-galactose is metabolized in the liver into glucose 1-phosphate, the primary metabolic fuel, by the action of four enzymes that constitute the Leloir pathway: GALM, GALK1 (galactokinase), GALT (galactose-1-phosphate uridylyltransferase) and GALE (UDP-galactose-4'-epimerase). Involved in the maintenance of the equilibrium between the beta- and alpha-anomers of galactose, therefore ensuring a sufficient supply of the alpha-anomer for GALK1. Also active on D-glucose although shows a preference for galactose over glucose.</text>
</comment>
<feature type="region of interest" description="Disordered" evidence="9">
    <location>
        <begin position="374"/>
        <end position="406"/>
    </location>
</feature>
<comment type="similarity">
    <text evidence="3">Belongs to the aldose epimerase family.</text>
</comment>
<evidence type="ECO:0000256" key="9">
    <source>
        <dbReference type="SAM" id="MobiDB-lite"/>
    </source>
</evidence>